<evidence type="ECO:0000313" key="2">
    <source>
        <dbReference type="EMBL" id="SVA28083.1"/>
    </source>
</evidence>
<reference evidence="2" key="1">
    <citation type="submission" date="2018-05" db="EMBL/GenBank/DDBJ databases">
        <authorList>
            <person name="Lanie J.A."/>
            <person name="Ng W.-L."/>
            <person name="Kazmierczak K.M."/>
            <person name="Andrzejewski T.M."/>
            <person name="Davidsen T.M."/>
            <person name="Wayne K.J."/>
            <person name="Tettelin H."/>
            <person name="Glass J.I."/>
            <person name="Rusch D."/>
            <person name="Podicherti R."/>
            <person name="Tsui H.-C.T."/>
            <person name="Winkler M.E."/>
        </authorList>
    </citation>
    <scope>NUCLEOTIDE SEQUENCE</scope>
</reference>
<gene>
    <name evidence="2" type="ORF">METZ01_LOCUS80937</name>
</gene>
<sequence>MVGLAGSPKVITGVFISLAGIYWAFKDFNFIDFKRSI</sequence>
<protein>
    <submittedName>
        <fullName evidence="2">Uncharacterized protein</fullName>
    </submittedName>
</protein>
<accession>A0A381UMN5</accession>
<evidence type="ECO:0000256" key="1">
    <source>
        <dbReference type="SAM" id="Phobius"/>
    </source>
</evidence>
<feature type="transmembrane region" description="Helical" evidence="1">
    <location>
        <begin position="6"/>
        <end position="25"/>
    </location>
</feature>
<organism evidence="2">
    <name type="scientific">marine metagenome</name>
    <dbReference type="NCBI Taxonomy" id="408172"/>
    <lineage>
        <taxon>unclassified sequences</taxon>
        <taxon>metagenomes</taxon>
        <taxon>ecological metagenomes</taxon>
    </lineage>
</organism>
<dbReference type="EMBL" id="UINC01006529">
    <property type="protein sequence ID" value="SVA28083.1"/>
    <property type="molecule type" value="Genomic_DNA"/>
</dbReference>
<keyword evidence="1" id="KW-1133">Transmembrane helix</keyword>
<keyword evidence="1" id="KW-0812">Transmembrane</keyword>
<feature type="non-terminal residue" evidence="2">
    <location>
        <position position="37"/>
    </location>
</feature>
<name>A0A381UMN5_9ZZZZ</name>
<keyword evidence="1" id="KW-0472">Membrane</keyword>
<proteinExistence type="predicted"/>
<dbReference type="AlphaFoldDB" id="A0A381UMN5"/>